<reference evidence="15 16" key="1">
    <citation type="submission" date="2015-06" db="EMBL/GenBank/DDBJ databases">
        <title>Cloning and characterization of the uncialamcin biosynthetic gene cluster.</title>
        <authorList>
            <person name="Yan X."/>
            <person name="Huang T."/>
            <person name="Ge H."/>
            <person name="Shen B."/>
        </authorList>
    </citation>
    <scope>NUCLEOTIDE SEQUENCE [LARGE SCALE GENOMIC DNA]</scope>
    <source>
        <strain evidence="15 16">DCA2648</strain>
    </source>
</reference>
<dbReference type="GO" id="GO:0006508">
    <property type="term" value="P:proteolysis"/>
    <property type="evidence" value="ECO:0007669"/>
    <property type="project" value="UniProtKB-KW"/>
</dbReference>
<dbReference type="GO" id="GO:0004222">
    <property type="term" value="F:metalloendopeptidase activity"/>
    <property type="evidence" value="ECO:0007669"/>
    <property type="project" value="InterPro"/>
</dbReference>
<keyword evidence="6" id="KW-0479">Metal-binding</keyword>
<feature type="compositionally biased region" description="Basic and acidic residues" evidence="12">
    <location>
        <begin position="184"/>
        <end position="202"/>
    </location>
</feature>
<proteinExistence type="predicted"/>
<dbReference type="Gene3D" id="3.30.2010.10">
    <property type="entry name" value="Metalloproteases ('zincins'), catalytic domain"/>
    <property type="match status" value="1"/>
</dbReference>
<feature type="transmembrane region" description="Helical" evidence="13">
    <location>
        <begin position="43"/>
        <end position="67"/>
    </location>
</feature>
<feature type="region of interest" description="Disordered" evidence="12">
    <location>
        <begin position="184"/>
        <end position="227"/>
    </location>
</feature>
<keyword evidence="7" id="KW-0378">Hydrolase</keyword>
<evidence type="ECO:0000256" key="9">
    <source>
        <dbReference type="ARBA" id="ARBA00022989"/>
    </source>
</evidence>
<evidence type="ECO:0000256" key="4">
    <source>
        <dbReference type="ARBA" id="ARBA00022670"/>
    </source>
</evidence>
<dbReference type="RefSeq" id="WP_073789838.1">
    <property type="nucleotide sequence ID" value="NZ_LFBV01000004.1"/>
</dbReference>
<evidence type="ECO:0000256" key="1">
    <source>
        <dbReference type="ARBA" id="ARBA00001947"/>
    </source>
</evidence>
<keyword evidence="9 13" id="KW-1133">Transmembrane helix</keyword>
<evidence type="ECO:0000256" key="11">
    <source>
        <dbReference type="ARBA" id="ARBA00023136"/>
    </source>
</evidence>
<dbReference type="InterPro" id="IPR050083">
    <property type="entry name" value="HtpX_protease"/>
</dbReference>
<evidence type="ECO:0000256" key="3">
    <source>
        <dbReference type="ARBA" id="ARBA00022475"/>
    </source>
</evidence>
<organism evidence="15 16">
    <name type="scientific">Streptomyces uncialis</name>
    <dbReference type="NCBI Taxonomy" id="1048205"/>
    <lineage>
        <taxon>Bacteria</taxon>
        <taxon>Bacillati</taxon>
        <taxon>Actinomycetota</taxon>
        <taxon>Actinomycetes</taxon>
        <taxon>Kitasatosporales</taxon>
        <taxon>Streptomycetaceae</taxon>
        <taxon>Streptomyces</taxon>
    </lineage>
</organism>
<keyword evidence="8" id="KW-0862">Zinc</keyword>
<evidence type="ECO:0000256" key="5">
    <source>
        <dbReference type="ARBA" id="ARBA00022692"/>
    </source>
</evidence>
<evidence type="ECO:0000256" key="8">
    <source>
        <dbReference type="ARBA" id="ARBA00022833"/>
    </source>
</evidence>
<evidence type="ECO:0000256" key="12">
    <source>
        <dbReference type="SAM" id="MobiDB-lite"/>
    </source>
</evidence>
<dbReference type="PANTHER" id="PTHR43221:SF1">
    <property type="entry name" value="PROTEASE HTPX"/>
    <property type="match status" value="1"/>
</dbReference>
<evidence type="ECO:0000256" key="10">
    <source>
        <dbReference type="ARBA" id="ARBA00023049"/>
    </source>
</evidence>
<dbReference type="GO" id="GO:0005886">
    <property type="term" value="C:plasma membrane"/>
    <property type="evidence" value="ECO:0007669"/>
    <property type="project" value="UniProtKB-SubCell"/>
</dbReference>
<name>A0A1Q4V6V3_9ACTN</name>
<keyword evidence="5 13" id="KW-0812">Transmembrane</keyword>
<protein>
    <submittedName>
        <fullName evidence="15">Peptidase</fullName>
    </submittedName>
</protein>
<keyword evidence="10" id="KW-0482">Metalloprotease</keyword>
<evidence type="ECO:0000256" key="7">
    <source>
        <dbReference type="ARBA" id="ARBA00022801"/>
    </source>
</evidence>
<keyword evidence="4" id="KW-0645">Protease</keyword>
<evidence type="ECO:0000259" key="14">
    <source>
        <dbReference type="Pfam" id="PF01435"/>
    </source>
</evidence>
<evidence type="ECO:0000256" key="13">
    <source>
        <dbReference type="SAM" id="Phobius"/>
    </source>
</evidence>
<evidence type="ECO:0000313" key="15">
    <source>
        <dbReference type="EMBL" id="OKH93489.1"/>
    </source>
</evidence>
<dbReference type="EMBL" id="LFBV01000004">
    <property type="protein sequence ID" value="OKH93489.1"/>
    <property type="molecule type" value="Genomic_DNA"/>
</dbReference>
<dbReference type="InterPro" id="IPR001915">
    <property type="entry name" value="Peptidase_M48"/>
</dbReference>
<comment type="subcellular location">
    <subcellularLocation>
        <location evidence="2">Cell membrane</location>
        <topology evidence="2">Multi-pass membrane protein</topology>
    </subcellularLocation>
</comment>
<comment type="caution">
    <text evidence="15">The sequence shown here is derived from an EMBL/GenBank/DDBJ whole genome shotgun (WGS) entry which is preliminary data.</text>
</comment>
<keyword evidence="16" id="KW-1185">Reference proteome</keyword>
<dbReference type="AlphaFoldDB" id="A0A1Q4V6V3"/>
<keyword evidence="3" id="KW-1003">Cell membrane</keyword>
<evidence type="ECO:0000256" key="6">
    <source>
        <dbReference type="ARBA" id="ARBA00022723"/>
    </source>
</evidence>
<dbReference type="PANTHER" id="PTHR43221">
    <property type="entry name" value="PROTEASE HTPX"/>
    <property type="match status" value="1"/>
</dbReference>
<sequence>MGATLRAARALLLLVGFHLLGFALLAILAGANAVLLLWEPTVVTLLLHTVTVVLAVPVLRGVFLLRLPRRDEPGGLRVNAEDEPRLWRVVGELAERLDTGAPSEIVLTGEVAATVRERSRLLGLLPGKRRLELGLPLVQGLGEAQLRAVLAHELGHFAEHGTRFAPATVRTRTRLLRTVAHFGTRERAKRERDRERATRKAAEAAAQGNEDGRLRQERKAARAERGSRRTYRVMTRMYTLYARLGLRATLAAARRHELAADLAAVRIAGRDASVSALREIPVLEAAYEHYTGRYLSLGVDSELLPPRGEVFGGFGALLSARTLDLLRMRDGLGTPAPARHDAHPPLAERVRRIGELPADGRTDEGAGAALDLLADPGRTLAELEDAALTPELLALPRTDSWQDLLERSMEREMREFGSPLHHALARYTGRPPTLSALLGVIDEGRLWRVAQRLPLSDEATAARGRAFREFVRPSLRDAMSGMALAELAAHGLLRWEFSWETAPRVLVPGDGPDLDAAVEAALADVPDTGPLRALLPHAGTADPLH</sequence>
<comment type="cofactor">
    <cofactor evidence="1">
        <name>Zn(2+)</name>
        <dbReference type="ChEBI" id="CHEBI:29105"/>
    </cofactor>
</comment>
<feature type="compositionally biased region" description="Basic and acidic residues" evidence="12">
    <location>
        <begin position="210"/>
        <end position="227"/>
    </location>
</feature>
<dbReference type="CDD" id="cd07328">
    <property type="entry name" value="M48_Ste24p_like"/>
    <property type="match status" value="1"/>
</dbReference>
<gene>
    <name evidence="15" type="ORF">AB852_18590</name>
</gene>
<dbReference type="Proteomes" id="UP000186455">
    <property type="component" value="Unassembled WGS sequence"/>
</dbReference>
<dbReference type="STRING" id="1048205.AB852_18590"/>
<feature type="domain" description="Peptidase M48" evidence="14">
    <location>
        <begin position="136"/>
        <end position="354"/>
    </location>
</feature>
<dbReference type="Pfam" id="PF01435">
    <property type="entry name" value="Peptidase_M48"/>
    <property type="match status" value="1"/>
</dbReference>
<accession>A0A1Q4V6V3</accession>
<keyword evidence="11 13" id="KW-0472">Membrane</keyword>
<dbReference type="GO" id="GO:0046872">
    <property type="term" value="F:metal ion binding"/>
    <property type="evidence" value="ECO:0007669"/>
    <property type="project" value="UniProtKB-KW"/>
</dbReference>
<evidence type="ECO:0000313" key="16">
    <source>
        <dbReference type="Proteomes" id="UP000186455"/>
    </source>
</evidence>
<evidence type="ECO:0000256" key="2">
    <source>
        <dbReference type="ARBA" id="ARBA00004651"/>
    </source>
</evidence>